<name>A0ABR1Z058_9PEZI</name>
<proteinExistence type="predicted"/>
<dbReference type="EMBL" id="JBBWRZ010000002">
    <property type="protein sequence ID" value="KAK8244356.1"/>
    <property type="molecule type" value="Genomic_DNA"/>
</dbReference>
<comment type="caution">
    <text evidence="1">The sequence shown here is derived from an EMBL/GenBank/DDBJ whole genome shotgun (WGS) entry which is preliminary data.</text>
</comment>
<reference evidence="1 2" key="1">
    <citation type="submission" date="2024-04" db="EMBL/GenBank/DDBJ databases">
        <title>Phyllosticta paracitricarpa is synonymous to the EU quarantine fungus P. citricarpa based on phylogenomic analyses.</title>
        <authorList>
            <consortium name="Lawrence Berkeley National Laboratory"/>
            <person name="Van Ingen-Buijs V.A."/>
            <person name="Van Westerhoven A.C."/>
            <person name="Haridas S."/>
            <person name="Skiadas P."/>
            <person name="Martin F."/>
            <person name="Groenewald J.Z."/>
            <person name="Crous P.W."/>
            <person name="Seidl M.F."/>
        </authorList>
    </citation>
    <scope>NUCLEOTIDE SEQUENCE [LARGE SCALE GENOMIC DNA]</scope>
    <source>
        <strain evidence="1 2">CBS 123374</strain>
    </source>
</reference>
<accession>A0ABR1Z058</accession>
<protein>
    <submittedName>
        <fullName evidence="1">Uncharacterized protein</fullName>
    </submittedName>
</protein>
<dbReference type="Proteomes" id="UP001492380">
    <property type="component" value="Unassembled WGS sequence"/>
</dbReference>
<evidence type="ECO:0000313" key="2">
    <source>
        <dbReference type="Proteomes" id="UP001492380"/>
    </source>
</evidence>
<keyword evidence="2" id="KW-1185">Reference proteome</keyword>
<sequence>MSGAWWSFLRRRRTVLRAGDRSKALSPSTLTTTFSDTAVALPQRATQALHISFEPPLPLFISRCFSEMSGSCFGSCRVMSRQLARRCGSHLSRISCATIEIPCATTSPRHFAPQSKITSTAVEPTQINRAMRGSRASTHHVSPCHAQPSRSLSLCHAAPHVCCARLSEPQDRQSYTCSGCESEP</sequence>
<gene>
    <name evidence="1" type="ORF">HDK90DRAFT_153645</name>
</gene>
<evidence type="ECO:0000313" key="1">
    <source>
        <dbReference type="EMBL" id="KAK8244356.1"/>
    </source>
</evidence>
<organism evidence="1 2">
    <name type="scientific">Phyllosticta capitalensis</name>
    <dbReference type="NCBI Taxonomy" id="121624"/>
    <lineage>
        <taxon>Eukaryota</taxon>
        <taxon>Fungi</taxon>
        <taxon>Dikarya</taxon>
        <taxon>Ascomycota</taxon>
        <taxon>Pezizomycotina</taxon>
        <taxon>Dothideomycetes</taxon>
        <taxon>Dothideomycetes incertae sedis</taxon>
        <taxon>Botryosphaeriales</taxon>
        <taxon>Phyllostictaceae</taxon>
        <taxon>Phyllosticta</taxon>
    </lineage>
</organism>